<proteinExistence type="predicted"/>
<feature type="compositionally biased region" description="Basic residues" evidence="1">
    <location>
        <begin position="165"/>
        <end position="175"/>
    </location>
</feature>
<feature type="compositionally biased region" description="Basic and acidic residues" evidence="1">
    <location>
        <begin position="218"/>
        <end position="228"/>
    </location>
</feature>
<dbReference type="AlphaFoldDB" id="A0A9D4TIU2"/>
<feature type="region of interest" description="Disordered" evidence="1">
    <location>
        <begin position="84"/>
        <end position="116"/>
    </location>
</feature>
<keyword evidence="3" id="KW-1185">Reference proteome</keyword>
<dbReference type="EMBL" id="SIDB01000011">
    <property type="protein sequence ID" value="KAI3426506.1"/>
    <property type="molecule type" value="Genomic_DNA"/>
</dbReference>
<comment type="caution">
    <text evidence="2">The sequence shown here is derived from an EMBL/GenBank/DDBJ whole genome shotgun (WGS) entry which is preliminary data.</text>
</comment>
<sequence>MLTDGAAVQLGMGQPVTWLMIVGLHRNDWLEGARTGMSAEINAKGAILLMYEQYGGATTIQEAGALEAVQLGADLNRLPFARTPGSAADGQLHHNDRQRRHARIRDKYGNERRRMPRPAPLHQAFNIFQAAAAAAAATDAARSKSGRHPQERQPKRARGAATAGKAKHVKKRSRHQGASAPGNAKPSRQPPMQPRVLAGQGACEEPEAPVKQQARPPKHAEAAEKENRATAVAEVCTMADGCDPMCQTHRAAGKQRRRQVLGRMGLR</sequence>
<dbReference type="Proteomes" id="UP001055712">
    <property type="component" value="Unassembled WGS sequence"/>
</dbReference>
<evidence type="ECO:0000256" key="1">
    <source>
        <dbReference type="SAM" id="MobiDB-lite"/>
    </source>
</evidence>
<accession>A0A9D4TIU2</accession>
<evidence type="ECO:0000313" key="3">
    <source>
        <dbReference type="Proteomes" id="UP001055712"/>
    </source>
</evidence>
<reference evidence="2" key="2">
    <citation type="submission" date="2020-11" db="EMBL/GenBank/DDBJ databases">
        <authorList>
            <person name="Cecchin M."/>
            <person name="Marcolungo L."/>
            <person name="Rossato M."/>
            <person name="Girolomoni L."/>
            <person name="Cosentino E."/>
            <person name="Cuine S."/>
            <person name="Li-Beisson Y."/>
            <person name="Delledonne M."/>
            <person name="Ballottari M."/>
        </authorList>
    </citation>
    <scope>NUCLEOTIDE SEQUENCE</scope>
    <source>
        <strain evidence="2">211/11P</strain>
        <tissue evidence="2">Whole cell</tissue>
    </source>
</reference>
<gene>
    <name evidence="2" type="ORF">D9Q98_008871</name>
</gene>
<evidence type="ECO:0000313" key="2">
    <source>
        <dbReference type="EMBL" id="KAI3426506.1"/>
    </source>
</evidence>
<feature type="region of interest" description="Disordered" evidence="1">
    <location>
        <begin position="136"/>
        <end position="228"/>
    </location>
</feature>
<protein>
    <submittedName>
        <fullName evidence="2">Uncharacterized protein</fullName>
    </submittedName>
</protein>
<name>A0A9D4TIU2_CHLVU</name>
<organism evidence="2 3">
    <name type="scientific">Chlorella vulgaris</name>
    <name type="common">Green alga</name>
    <dbReference type="NCBI Taxonomy" id="3077"/>
    <lineage>
        <taxon>Eukaryota</taxon>
        <taxon>Viridiplantae</taxon>
        <taxon>Chlorophyta</taxon>
        <taxon>core chlorophytes</taxon>
        <taxon>Trebouxiophyceae</taxon>
        <taxon>Chlorellales</taxon>
        <taxon>Chlorellaceae</taxon>
        <taxon>Chlorella clade</taxon>
        <taxon>Chlorella</taxon>
    </lineage>
</organism>
<reference evidence="2" key="1">
    <citation type="journal article" date="2019" name="Plant J.">
        <title>Chlorella vulgaris genome assembly and annotation reveals the molecular basis for metabolic acclimation to high light conditions.</title>
        <authorList>
            <person name="Cecchin M."/>
            <person name="Marcolungo L."/>
            <person name="Rossato M."/>
            <person name="Girolomoni L."/>
            <person name="Cosentino E."/>
            <person name="Cuine S."/>
            <person name="Li-Beisson Y."/>
            <person name="Delledonne M."/>
            <person name="Ballottari M."/>
        </authorList>
    </citation>
    <scope>NUCLEOTIDE SEQUENCE</scope>
    <source>
        <strain evidence="2">211/11P</strain>
    </source>
</reference>